<keyword evidence="7 8" id="KW-0472">Membrane</keyword>
<evidence type="ECO:0000256" key="8">
    <source>
        <dbReference type="RuleBase" id="RU361189"/>
    </source>
</evidence>
<accession>A0A813HD95</accession>
<dbReference type="GO" id="GO:0007035">
    <property type="term" value="P:vacuolar acidification"/>
    <property type="evidence" value="ECO:0007669"/>
    <property type="project" value="TreeGrafter"/>
</dbReference>
<dbReference type="GO" id="GO:0051117">
    <property type="term" value="F:ATPase binding"/>
    <property type="evidence" value="ECO:0007669"/>
    <property type="project" value="TreeGrafter"/>
</dbReference>
<dbReference type="AlphaFoldDB" id="A0A813HD95"/>
<evidence type="ECO:0000256" key="1">
    <source>
        <dbReference type="ARBA" id="ARBA00004141"/>
    </source>
</evidence>
<keyword evidence="6 8" id="KW-0406">Ion transport</keyword>
<keyword evidence="4 8" id="KW-0812">Transmembrane</keyword>
<dbReference type="PANTHER" id="PTHR11629:SF63">
    <property type="entry name" value="V-TYPE PROTON ATPASE SUBUNIT A"/>
    <property type="match status" value="1"/>
</dbReference>
<protein>
    <recommendedName>
        <fullName evidence="8">V-type proton ATPase subunit a</fullName>
    </recommendedName>
</protein>
<evidence type="ECO:0000256" key="6">
    <source>
        <dbReference type="ARBA" id="ARBA00023065"/>
    </source>
</evidence>
<evidence type="ECO:0000313" key="10">
    <source>
        <dbReference type="Proteomes" id="UP000654075"/>
    </source>
</evidence>
<evidence type="ECO:0000256" key="7">
    <source>
        <dbReference type="ARBA" id="ARBA00023136"/>
    </source>
</evidence>
<keyword evidence="5 8" id="KW-1133">Transmembrane helix</keyword>
<comment type="similarity">
    <text evidence="2 8">Belongs to the V-ATPase 116 kDa subunit family.</text>
</comment>
<feature type="transmembrane region" description="Helical" evidence="8">
    <location>
        <begin position="21"/>
        <end position="39"/>
    </location>
</feature>
<dbReference type="GO" id="GO:0033179">
    <property type="term" value="C:proton-transporting V-type ATPase, V0 domain"/>
    <property type="evidence" value="ECO:0007669"/>
    <property type="project" value="InterPro"/>
</dbReference>
<evidence type="ECO:0000256" key="2">
    <source>
        <dbReference type="ARBA" id="ARBA00009904"/>
    </source>
</evidence>
<dbReference type="Pfam" id="PF01496">
    <property type="entry name" value="V_ATPase_I"/>
    <property type="match status" value="1"/>
</dbReference>
<dbReference type="EMBL" id="CAJNNV010031315">
    <property type="protein sequence ID" value="CAE8635588.1"/>
    <property type="molecule type" value="Genomic_DNA"/>
</dbReference>
<evidence type="ECO:0000256" key="4">
    <source>
        <dbReference type="ARBA" id="ARBA00022692"/>
    </source>
</evidence>
<organism evidence="9 10">
    <name type="scientific">Polarella glacialis</name>
    <name type="common">Dinoflagellate</name>
    <dbReference type="NCBI Taxonomy" id="89957"/>
    <lineage>
        <taxon>Eukaryota</taxon>
        <taxon>Sar</taxon>
        <taxon>Alveolata</taxon>
        <taxon>Dinophyceae</taxon>
        <taxon>Suessiales</taxon>
        <taxon>Suessiaceae</taxon>
        <taxon>Polarella</taxon>
    </lineage>
</organism>
<proteinExistence type="inferred from homology"/>
<evidence type="ECO:0000256" key="5">
    <source>
        <dbReference type="ARBA" id="ARBA00022989"/>
    </source>
</evidence>
<comment type="function">
    <text evidence="8">Essential component of the vacuolar proton pump (V-ATPase), a multimeric enzyme that catalyzes the translocation of protons across the membranes. Required for assembly and activity of the V-ATPase.</text>
</comment>
<comment type="caution">
    <text evidence="8">Lacks conserved residue(s) required for the propagation of feature annotation.</text>
</comment>
<evidence type="ECO:0000256" key="3">
    <source>
        <dbReference type="ARBA" id="ARBA00022448"/>
    </source>
</evidence>
<dbReference type="InterPro" id="IPR002490">
    <property type="entry name" value="V-ATPase_116kDa_su"/>
</dbReference>
<keyword evidence="10" id="KW-1185">Reference proteome</keyword>
<dbReference type="OrthoDB" id="10264220at2759"/>
<feature type="transmembrane region" description="Helical" evidence="8">
    <location>
        <begin position="84"/>
        <end position="106"/>
    </location>
</feature>
<reference evidence="9" key="1">
    <citation type="submission" date="2021-02" db="EMBL/GenBank/DDBJ databases">
        <authorList>
            <person name="Dougan E. K."/>
            <person name="Rhodes N."/>
            <person name="Thang M."/>
            <person name="Chan C."/>
        </authorList>
    </citation>
    <scope>NUCLEOTIDE SEQUENCE</scope>
</reference>
<sequence length="157" mass="18235">MIVGVFLKWSNAFHSRNLTDFIFECLPMMTFMVCFFGWMDWMILYKWVHPIDNPPSIINSLICMAMGQQDFFPFWDGSVEMAQMLMKFTVLAVPLMLLPKPFILLYQHNQSVKNKGDHELLRDEEVATAGHGGGHGHGEEFEFGEIFIHQIIETIEF</sequence>
<comment type="subcellular location">
    <subcellularLocation>
        <location evidence="1">Membrane</location>
        <topology evidence="1">Multi-pass membrane protein</topology>
    </subcellularLocation>
</comment>
<comment type="caution">
    <text evidence="9">The sequence shown here is derived from an EMBL/GenBank/DDBJ whole genome shotgun (WGS) entry which is preliminary data.</text>
</comment>
<keyword evidence="8" id="KW-0375">Hydrogen ion transport</keyword>
<dbReference type="Proteomes" id="UP000654075">
    <property type="component" value="Unassembled WGS sequence"/>
</dbReference>
<gene>
    <name evidence="9" type="ORF">PGLA1383_LOCUS51182</name>
</gene>
<evidence type="ECO:0000313" key="9">
    <source>
        <dbReference type="EMBL" id="CAE8635588.1"/>
    </source>
</evidence>
<dbReference type="GO" id="GO:0016471">
    <property type="term" value="C:vacuolar proton-transporting V-type ATPase complex"/>
    <property type="evidence" value="ECO:0007669"/>
    <property type="project" value="TreeGrafter"/>
</dbReference>
<dbReference type="GO" id="GO:0046961">
    <property type="term" value="F:proton-transporting ATPase activity, rotational mechanism"/>
    <property type="evidence" value="ECO:0007669"/>
    <property type="project" value="InterPro"/>
</dbReference>
<keyword evidence="3 8" id="KW-0813">Transport</keyword>
<dbReference type="PANTHER" id="PTHR11629">
    <property type="entry name" value="VACUOLAR PROTON ATPASES"/>
    <property type="match status" value="1"/>
</dbReference>
<feature type="non-terminal residue" evidence="9">
    <location>
        <position position="157"/>
    </location>
</feature>
<name>A0A813HD95_POLGL</name>